<dbReference type="RefSeq" id="WP_342697108.1">
    <property type="nucleotide sequence ID" value="NZ_JBCGDO010000034.1"/>
</dbReference>
<evidence type="ECO:0000313" key="1">
    <source>
        <dbReference type="EMBL" id="MEM0543940.1"/>
    </source>
</evidence>
<accession>A0ABU9N8K3</accession>
<evidence type="ECO:0000313" key="2">
    <source>
        <dbReference type="Proteomes" id="UP001460072"/>
    </source>
</evidence>
<evidence type="ECO:0008006" key="3">
    <source>
        <dbReference type="Google" id="ProtNLM"/>
    </source>
</evidence>
<dbReference type="EMBL" id="JBCGDO010000034">
    <property type="protein sequence ID" value="MEM0543940.1"/>
    <property type="molecule type" value="Genomic_DNA"/>
</dbReference>
<organism evidence="1 2">
    <name type="scientific">Flavobacterium aureirubrum</name>
    <dbReference type="NCBI Taxonomy" id="3133147"/>
    <lineage>
        <taxon>Bacteria</taxon>
        <taxon>Pseudomonadati</taxon>
        <taxon>Bacteroidota</taxon>
        <taxon>Flavobacteriia</taxon>
        <taxon>Flavobacteriales</taxon>
        <taxon>Flavobacteriaceae</taxon>
        <taxon>Flavobacterium</taxon>
    </lineage>
</organism>
<proteinExistence type="predicted"/>
<name>A0ABU9N8K3_9FLAO</name>
<reference evidence="1 2" key="1">
    <citation type="submission" date="2024-03" db="EMBL/GenBank/DDBJ databases">
        <title>Two novel species of the genus Flavobacterium exhibiting potentially degradation of complex polysaccharides.</title>
        <authorList>
            <person name="Lian X."/>
        </authorList>
    </citation>
    <scope>NUCLEOTIDE SEQUENCE [LARGE SCALE GENOMIC DNA]</scope>
    <source>
        <strain evidence="2">j3</strain>
    </source>
</reference>
<sequence length="250" mass="29881">MKINIHTYCLYLTLILCSCKGKNQNADLKIEIINNEIYSRSIVDSSTIDYLMDSDNFIYDSIPVNKINFKITNIGTKKYAFFIKKELDNVENFGQENIRFNVFKDNEILEPNYLQYAIQLTTKGFEFRKDKNEIENDTIKQELNEKYLKEKISIKKIKFQREMNYVVIHPGETKYFSYYRTLPFFLEQLTSYYIYKFNSEYKYFFTLSLKNDATSLKKYITINQLKEIEDNGYVLFNGEIKSNKVPIKNR</sequence>
<dbReference type="PROSITE" id="PS51257">
    <property type="entry name" value="PROKAR_LIPOPROTEIN"/>
    <property type="match status" value="1"/>
</dbReference>
<keyword evidence="2" id="KW-1185">Reference proteome</keyword>
<dbReference type="Proteomes" id="UP001460072">
    <property type="component" value="Unassembled WGS sequence"/>
</dbReference>
<comment type="caution">
    <text evidence="1">The sequence shown here is derived from an EMBL/GenBank/DDBJ whole genome shotgun (WGS) entry which is preliminary data.</text>
</comment>
<gene>
    <name evidence="1" type="ORF">WFZ85_15135</name>
</gene>
<protein>
    <recommendedName>
        <fullName evidence="3">Lipoprotein</fullName>
    </recommendedName>
</protein>